<dbReference type="PANTHER" id="PTHR38454">
    <property type="entry name" value="INTEGRAL MEMBRANE PROTEIN-RELATED"/>
    <property type="match status" value="1"/>
</dbReference>
<keyword evidence="1" id="KW-1133">Transmembrane helix</keyword>
<dbReference type="Pfam" id="PF09586">
    <property type="entry name" value="YfhO"/>
    <property type="match status" value="1"/>
</dbReference>
<organism evidence="2 3">
    <name type="scientific">Lentilactobacillus kisonensis DSM 19906 = JCM 15041</name>
    <dbReference type="NCBI Taxonomy" id="1423766"/>
    <lineage>
        <taxon>Bacteria</taxon>
        <taxon>Bacillati</taxon>
        <taxon>Bacillota</taxon>
        <taxon>Bacilli</taxon>
        <taxon>Lactobacillales</taxon>
        <taxon>Lactobacillaceae</taxon>
        <taxon>Lentilactobacillus</taxon>
    </lineage>
</organism>
<feature type="transmembrane region" description="Helical" evidence="1">
    <location>
        <begin position="818"/>
        <end position="839"/>
    </location>
</feature>
<gene>
    <name evidence="2" type="ORF">FC98_GL001644</name>
</gene>
<dbReference type="Proteomes" id="UP000051439">
    <property type="component" value="Unassembled WGS sequence"/>
</dbReference>
<accession>A0A0R1NSU3</accession>
<feature type="transmembrane region" description="Helical" evidence="1">
    <location>
        <begin position="236"/>
        <end position="260"/>
    </location>
</feature>
<sequence length="857" mass="95662">MNPRQSKARFVAIMVVAASLSVIVSISILVINHVTPFGNQNLLVGDMGAQYSPFFTYFRHILTTGQFTGFSFSGGIGENIFPLLAYYLLSPFNLIVLLFPANQIPIAITWMLVVKIAAMAMTMSFFLGRHFKKLTWLLPIFAVAYSLCGFVAANFVNIMWLDALIYLPLICNGIDRIKAGRNANQLFIWLTICIIANYYIGYMVGLFTLIYVATAIINDNDQQLKAFALLKINRPFINRFLFAEICSGLTSMIVLLPSALGMMQTAKVNPTTPSAMSGLHPQFGLEIFSQLGLGSDGYTNRLFRAPAVFSSLVVLLLVMVYFVHPKISQQHKLGALTTLGVLILSMLIGPINLVWHMFNEPSGSPFRYSFLLSFVMITIAYEAWIANPNLIKNRFKLSIPLVAISLLICGFCFIKFSHFAPITNYLALQPNSLRTLLLNILLILLLSLLITVIPPKRAGIFIASIILAEMTTNFNDILTSEPLGNQPSYESNFSNQAATLQKATPKSNLYRINQSRGQLARAFQETYLGYNDPLLFHFNGIQEYSSTLNESTRQTLKMLGLFSKNQRRISTAGTSAISNMLLGAKYNVQNKTVTQNQTYVGMGFPVTNQFINLRLKPGYIFSNLENILQRIRATKNPYLVKETINQVKHSQLATNSVQTYTINITPKISGPLYMDTSDKTLNYSQIMVNGYQLKTMTNRAHHAYLLKLGTMKRAVPVTITFKSSARNALALIHLKSLNSPRLNNLVTELRAYSFQPSYKNNQVRGTVTRLANHNWLYTAIPYDSGWSASVNGTTVTSKKVLGNFTAIPLMARTNHITFSYHVPGLLLGIITSMFGLLAYCGDELIKRLLSDSETTKH</sequence>
<reference evidence="2 3" key="1">
    <citation type="journal article" date="2015" name="Genome Announc.">
        <title>Expanding the biotechnology potential of lactobacilli through comparative genomics of 213 strains and associated genera.</title>
        <authorList>
            <person name="Sun Z."/>
            <person name="Harris H.M."/>
            <person name="McCann A."/>
            <person name="Guo C."/>
            <person name="Argimon S."/>
            <person name="Zhang W."/>
            <person name="Yang X."/>
            <person name="Jeffery I.B."/>
            <person name="Cooney J.C."/>
            <person name="Kagawa T.F."/>
            <person name="Liu W."/>
            <person name="Song Y."/>
            <person name="Salvetti E."/>
            <person name="Wrobel A."/>
            <person name="Rasinkangas P."/>
            <person name="Parkhill J."/>
            <person name="Rea M.C."/>
            <person name="O'Sullivan O."/>
            <person name="Ritari J."/>
            <person name="Douillard F.P."/>
            <person name="Paul Ross R."/>
            <person name="Yang R."/>
            <person name="Briner A.E."/>
            <person name="Felis G.E."/>
            <person name="de Vos W.M."/>
            <person name="Barrangou R."/>
            <person name="Klaenhammer T.R."/>
            <person name="Caufield P.W."/>
            <person name="Cui Y."/>
            <person name="Zhang H."/>
            <person name="O'Toole P.W."/>
        </authorList>
    </citation>
    <scope>NUCLEOTIDE SEQUENCE [LARGE SCALE GENOMIC DNA]</scope>
    <source>
        <strain evidence="2 3">DSM 19906</strain>
    </source>
</reference>
<feature type="transmembrane region" description="Helical" evidence="1">
    <location>
        <begin position="303"/>
        <end position="323"/>
    </location>
</feature>
<feature type="transmembrane region" description="Helical" evidence="1">
    <location>
        <begin position="84"/>
        <end position="101"/>
    </location>
</feature>
<dbReference type="AlphaFoldDB" id="A0A0R1NSU3"/>
<dbReference type="RefSeq" id="WP_056949164.1">
    <property type="nucleotide sequence ID" value="NZ_AZEB01000003.1"/>
</dbReference>
<feature type="transmembrane region" description="Helical" evidence="1">
    <location>
        <begin position="107"/>
        <end position="127"/>
    </location>
</feature>
<comment type="caution">
    <text evidence="2">The sequence shown here is derived from an EMBL/GenBank/DDBJ whole genome shotgun (WGS) entry which is preliminary data.</text>
</comment>
<evidence type="ECO:0000313" key="2">
    <source>
        <dbReference type="EMBL" id="KRL22892.1"/>
    </source>
</evidence>
<dbReference type="PATRIC" id="fig|1423766.4.peg.1702"/>
<feature type="transmembrane region" description="Helical" evidence="1">
    <location>
        <begin position="186"/>
        <end position="216"/>
    </location>
</feature>
<feature type="transmembrane region" description="Helical" evidence="1">
    <location>
        <begin position="12"/>
        <end position="34"/>
    </location>
</feature>
<evidence type="ECO:0000313" key="3">
    <source>
        <dbReference type="Proteomes" id="UP000051439"/>
    </source>
</evidence>
<feature type="transmembrane region" description="Helical" evidence="1">
    <location>
        <begin position="335"/>
        <end position="355"/>
    </location>
</feature>
<keyword evidence="3" id="KW-1185">Reference proteome</keyword>
<dbReference type="EMBL" id="AZEB01000003">
    <property type="protein sequence ID" value="KRL22892.1"/>
    <property type="molecule type" value="Genomic_DNA"/>
</dbReference>
<dbReference type="InterPro" id="IPR018580">
    <property type="entry name" value="Uncharacterised_YfhO"/>
</dbReference>
<protein>
    <submittedName>
        <fullName evidence="2">Bacterial membrane protein YfhO</fullName>
    </submittedName>
</protein>
<evidence type="ECO:0000256" key="1">
    <source>
        <dbReference type="SAM" id="Phobius"/>
    </source>
</evidence>
<feature type="transmembrane region" description="Helical" evidence="1">
    <location>
        <begin position="397"/>
        <end position="416"/>
    </location>
</feature>
<keyword evidence="1" id="KW-0472">Membrane</keyword>
<feature type="transmembrane region" description="Helical" evidence="1">
    <location>
        <begin position="436"/>
        <end position="453"/>
    </location>
</feature>
<proteinExistence type="predicted"/>
<dbReference type="PANTHER" id="PTHR38454:SF1">
    <property type="entry name" value="INTEGRAL MEMBRANE PROTEIN"/>
    <property type="match status" value="1"/>
</dbReference>
<feature type="transmembrane region" description="Helical" evidence="1">
    <location>
        <begin position="367"/>
        <end position="385"/>
    </location>
</feature>
<feature type="transmembrane region" description="Helical" evidence="1">
    <location>
        <begin position="134"/>
        <end position="160"/>
    </location>
</feature>
<name>A0A0R1NSU3_9LACO</name>
<keyword evidence="1" id="KW-0812">Transmembrane</keyword>